<feature type="chain" id="PRO_5006421264" description="Iron ABC transporter substrate-binding protein" evidence="2">
    <location>
        <begin position="29"/>
        <end position="384"/>
    </location>
</feature>
<dbReference type="Gene3D" id="3.40.190.10">
    <property type="entry name" value="Periplasmic binding protein-like II"/>
    <property type="match status" value="2"/>
</dbReference>
<dbReference type="PANTHER" id="PTHR30006">
    <property type="entry name" value="THIAMINE-BINDING PERIPLASMIC PROTEIN-RELATED"/>
    <property type="match status" value="1"/>
</dbReference>
<dbReference type="PIRSF" id="PIRSF002825">
    <property type="entry name" value="CfbpA"/>
    <property type="match status" value="1"/>
</dbReference>
<evidence type="ECO:0000313" key="3">
    <source>
        <dbReference type="EMBL" id="KRO29302.1"/>
    </source>
</evidence>
<dbReference type="CDD" id="cd13544">
    <property type="entry name" value="PBP2_Fbp_like_1"/>
    <property type="match status" value="1"/>
</dbReference>
<protein>
    <recommendedName>
        <fullName evidence="5">Iron ABC transporter substrate-binding protein</fullName>
    </recommendedName>
</protein>
<dbReference type="SUPFAM" id="SSF53850">
    <property type="entry name" value="Periplasmic binding protein-like II"/>
    <property type="match status" value="1"/>
</dbReference>
<organism evidence="3 4">
    <name type="scientific">Actinobacteria bacterium BACL2 MAG-120802-bin41</name>
    <dbReference type="NCBI Taxonomy" id="1655568"/>
    <lineage>
        <taxon>Bacteria</taxon>
        <taxon>Bacillati</taxon>
        <taxon>Actinomycetota</taxon>
        <taxon>Actinomycetes</taxon>
        <taxon>Actinomycetes incertae sedis</taxon>
        <taxon>ac1 cluster</taxon>
    </lineage>
</organism>
<dbReference type="Pfam" id="PF13416">
    <property type="entry name" value="SBP_bac_8"/>
    <property type="match status" value="1"/>
</dbReference>
<sequence length="384" mass="41052">MKKSRIIAFAALASLALSLLSAIAPAQAARNLEGSKCGKEGLVRTIKGVTYTCERVSGSLQYAQGRKLSGTLNVLCTPQEAWCVAMTQAFQAKTGITTKFLRLSSGESLTRLIASKNNPEFDVWTGGPNDSHIAGRIAGVLDTYKSPTRKMLKKQFQDSDGYWTGIYMGALGFCSNTNELKRLGLRAPTSWNDLLDPKLKGNIMMAHPGTSGTAYTTLWSQVLRLGSEDAAIAYMKDLNKNILSYTRSGSGPTGPLGRGEVATGLVFSHDCTAAKLRGNPVVVSFPKEGTGFEIGGIALVKGARNSEAAKAYIDFSLSAEAQNLGPAKAESFQILTNPNGKYDRRMVKLSKVTLLDYEAEAAGVASTALKARFDKEVALKSSAK</sequence>
<evidence type="ECO:0000313" key="4">
    <source>
        <dbReference type="Proteomes" id="UP000053941"/>
    </source>
</evidence>
<evidence type="ECO:0000256" key="1">
    <source>
        <dbReference type="ARBA" id="ARBA00022729"/>
    </source>
</evidence>
<dbReference type="GO" id="GO:0015888">
    <property type="term" value="P:thiamine transport"/>
    <property type="evidence" value="ECO:0007669"/>
    <property type="project" value="TreeGrafter"/>
</dbReference>
<dbReference type="GO" id="GO:0030288">
    <property type="term" value="C:outer membrane-bounded periplasmic space"/>
    <property type="evidence" value="ECO:0007669"/>
    <property type="project" value="TreeGrafter"/>
</dbReference>
<dbReference type="Proteomes" id="UP000053941">
    <property type="component" value="Unassembled WGS sequence"/>
</dbReference>
<dbReference type="GO" id="GO:0030975">
    <property type="term" value="F:thiamine binding"/>
    <property type="evidence" value="ECO:0007669"/>
    <property type="project" value="TreeGrafter"/>
</dbReference>
<dbReference type="InterPro" id="IPR006059">
    <property type="entry name" value="SBP"/>
</dbReference>
<accession>A0A0R2NU96</accession>
<reference evidence="3 4" key="1">
    <citation type="submission" date="2015-10" db="EMBL/GenBank/DDBJ databases">
        <title>Metagenome-Assembled Genomes uncover a global brackish microbiome.</title>
        <authorList>
            <person name="Hugerth L.W."/>
            <person name="Larsson J."/>
            <person name="Alneberg J."/>
            <person name="Lindh M.V."/>
            <person name="Legrand C."/>
            <person name="Pinhassi J."/>
            <person name="Andersson A.F."/>
        </authorList>
    </citation>
    <scope>NUCLEOTIDE SEQUENCE [LARGE SCALE GENOMIC DNA]</scope>
    <source>
        <strain evidence="3">BACL2 MAG-120802-bin41</strain>
    </source>
</reference>
<dbReference type="AlphaFoldDB" id="A0A0R2NU96"/>
<dbReference type="EMBL" id="LIAS01000185">
    <property type="protein sequence ID" value="KRO29302.1"/>
    <property type="molecule type" value="Genomic_DNA"/>
</dbReference>
<evidence type="ECO:0008006" key="5">
    <source>
        <dbReference type="Google" id="ProtNLM"/>
    </source>
</evidence>
<dbReference type="InterPro" id="IPR026045">
    <property type="entry name" value="Ferric-bd"/>
</dbReference>
<name>A0A0R2NU96_9ACTN</name>
<proteinExistence type="predicted"/>
<dbReference type="GO" id="GO:0030976">
    <property type="term" value="F:thiamine pyrophosphate binding"/>
    <property type="evidence" value="ECO:0007669"/>
    <property type="project" value="TreeGrafter"/>
</dbReference>
<feature type="signal peptide" evidence="2">
    <location>
        <begin position="1"/>
        <end position="28"/>
    </location>
</feature>
<comment type="caution">
    <text evidence="3">The sequence shown here is derived from an EMBL/GenBank/DDBJ whole genome shotgun (WGS) entry which is preliminary data.</text>
</comment>
<gene>
    <name evidence="3" type="ORF">ABR60_03490</name>
</gene>
<keyword evidence="1 2" id="KW-0732">Signal</keyword>
<evidence type="ECO:0000256" key="2">
    <source>
        <dbReference type="SAM" id="SignalP"/>
    </source>
</evidence>
<dbReference type="PANTHER" id="PTHR30006:SF2">
    <property type="entry name" value="ABC TRANSPORTER SUBSTRATE-BINDING PROTEIN"/>
    <property type="match status" value="1"/>
</dbReference>